<name>A0A4S8L8T1_DENBC</name>
<sequence length="90" mass="10168">MTLQKDRDVNGNISTPLAPPQRIVHTSNTEWLDIAEYVDSTSPSVHARYDHGQPKLAATRIQTVTTQKKSTKGKKWTAADVEYKSEDIDW</sequence>
<gene>
    <name evidence="2" type="ORF">K435DRAFT_870108</name>
</gene>
<evidence type="ECO:0000313" key="2">
    <source>
        <dbReference type="EMBL" id="THU84608.1"/>
    </source>
</evidence>
<evidence type="ECO:0000313" key="3">
    <source>
        <dbReference type="Proteomes" id="UP000297245"/>
    </source>
</evidence>
<keyword evidence="3" id="KW-1185">Reference proteome</keyword>
<dbReference type="Proteomes" id="UP000297245">
    <property type="component" value="Unassembled WGS sequence"/>
</dbReference>
<reference evidence="2 3" key="1">
    <citation type="journal article" date="2019" name="Nat. Ecol. Evol.">
        <title>Megaphylogeny resolves global patterns of mushroom evolution.</title>
        <authorList>
            <person name="Varga T."/>
            <person name="Krizsan K."/>
            <person name="Foldi C."/>
            <person name="Dima B."/>
            <person name="Sanchez-Garcia M."/>
            <person name="Sanchez-Ramirez S."/>
            <person name="Szollosi G.J."/>
            <person name="Szarkandi J.G."/>
            <person name="Papp V."/>
            <person name="Albert L."/>
            <person name="Andreopoulos W."/>
            <person name="Angelini C."/>
            <person name="Antonin V."/>
            <person name="Barry K.W."/>
            <person name="Bougher N.L."/>
            <person name="Buchanan P."/>
            <person name="Buyck B."/>
            <person name="Bense V."/>
            <person name="Catcheside P."/>
            <person name="Chovatia M."/>
            <person name="Cooper J."/>
            <person name="Damon W."/>
            <person name="Desjardin D."/>
            <person name="Finy P."/>
            <person name="Geml J."/>
            <person name="Haridas S."/>
            <person name="Hughes K."/>
            <person name="Justo A."/>
            <person name="Karasinski D."/>
            <person name="Kautmanova I."/>
            <person name="Kiss B."/>
            <person name="Kocsube S."/>
            <person name="Kotiranta H."/>
            <person name="LaButti K.M."/>
            <person name="Lechner B.E."/>
            <person name="Liimatainen K."/>
            <person name="Lipzen A."/>
            <person name="Lukacs Z."/>
            <person name="Mihaltcheva S."/>
            <person name="Morgado L.N."/>
            <person name="Niskanen T."/>
            <person name="Noordeloos M.E."/>
            <person name="Ohm R.A."/>
            <person name="Ortiz-Santana B."/>
            <person name="Ovrebo C."/>
            <person name="Racz N."/>
            <person name="Riley R."/>
            <person name="Savchenko A."/>
            <person name="Shiryaev A."/>
            <person name="Soop K."/>
            <person name="Spirin V."/>
            <person name="Szebenyi C."/>
            <person name="Tomsovsky M."/>
            <person name="Tulloss R.E."/>
            <person name="Uehling J."/>
            <person name="Grigoriev I.V."/>
            <person name="Vagvolgyi C."/>
            <person name="Papp T."/>
            <person name="Martin F.M."/>
            <person name="Miettinen O."/>
            <person name="Hibbett D.S."/>
            <person name="Nagy L.G."/>
        </authorList>
    </citation>
    <scope>NUCLEOTIDE SEQUENCE [LARGE SCALE GENOMIC DNA]</scope>
    <source>
        <strain evidence="2 3">CBS 962.96</strain>
    </source>
</reference>
<feature type="region of interest" description="Disordered" evidence="1">
    <location>
        <begin position="1"/>
        <end position="21"/>
    </location>
</feature>
<organism evidence="2 3">
    <name type="scientific">Dendrothele bispora (strain CBS 962.96)</name>
    <dbReference type="NCBI Taxonomy" id="1314807"/>
    <lineage>
        <taxon>Eukaryota</taxon>
        <taxon>Fungi</taxon>
        <taxon>Dikarya</taxon>
        <taxon>Basidiomycota</taxon>
        <taxon>Agaricomycotina</taxon>
        <taxon>Agaricomycetes</taxon>
        <taxon>Agaricomycetidae</taxon>
        <taxon>Agaricales</taxon>
        <taxon>Agaricales incertae sedis</taxon>
        <taxon>Dendrothele</taxon>
    </lineage>
</organism>
<dbReference type="AlphaFoldDB" id="A0A4S8L8T1"/>
<dbReference type="EMBL" id="ML179590">
    <property type="protein sequence ID" value="THU84608.1"/>
    <property type="molecule type" value="Genomic_DNA"/>
</dbReference>
<protein>
    <submittedName>
        <fullName evidence="2">Uncharacterized protein</fullName>
    </submittedName>
</protein>
<evidence type="ECO:0000256" key="1">
    <source>
        <dbReference type="SAM" id="MobiDB-lite"/>
    </source>
</evidence>
<proteinExistence type="predicted"/>
<accession>A0A4S8L8T1</accession>